<proteinExistence type="predicted"/>
<evidence type="ECO:0000313" key="1">
    <source>
        <dbReference type="EMBL" id="SPD75457.1"/>
    </source>
</evidence>
<organism evidence="1">
    <name type="scientific">uncultured Desulfobacterium sp</name>
    <dbReference type="NCBI Taxonomy" id="201089"/>
    <lineage>
        <taxon>Bacteria</taxon>
        <taxon>Pseudomonadati</taxon>
        <taxon>Thermodesulfobacteriota</taxon>
        <taxon>Desulfobacteria</taxon>
        <taxon>Desulfobacterales</taxon>
        <taxon>Desulfobacteriaceae</taxon>
        <taxon>Desulfobacterium</taxon>
        <taxon>environmental samples</taxon>
    </lineage>
</organism>
<dbReference type="EMBL" id="OJIN01000207">
    <property type="protein sequence ID" value="SPD75457.1"/>
    <property type="molecule type" value="Genomic_DNA"/>
</dbReference>
<dbReference type="AlphaFoldDB" id="A0A445N161"/>
<accession>A0A445N161</accession>
<protein>
    <submittedName>
        <fullName evidence="1">Uncharacterized protein</fullName>
    </submittedName>
</protein>
<reference evidence="1" key="1">
    <citation type="submission" date="2018-01" db="EMBL/GenBank/DDBJ databases">
        <authorList>
            <person name="Regsiter A."/>
            <person name="William W."/>
        </authorList>
    </citation>
    <scope>NUCLEOTIDE SEQUENCE</scope>
    <source>
        <strain evidence="1">TRIP AH-1</strain>
    </source>
</reference>
<gene>
    <name evidence="1" type="ORF">PITCH_A630002</name>
</gene>
<name>A0A445N161_9BACT</name>
<sequence>MCDAALFSRNQLNKAIFNDCKHLDGRSMRYIRLSLLIFMFSGCIPYSENPLTAPGEQGLDQKIMGSWYYHDRDETVFLHIGKDSKTKGLRLVMAEFHKDNEIVVYVFVGHTSLVGDKTYLNLRWDQPDEQDKGYLFAKYNMKGEQLGLGLIRADSVETAIREGKIRGKIGEGEEASVIITDSPERLRGFFQKHDKELFEQIQYMKRLNNLVTQKQ</sequence>